<proteinExistence type="predicted"/>
<feature type="transmembrane region" description="Helical" evidence="1">
    <location>
        <begin position="54"/>
        <end position="76"/>
    </location>
</feature>
<gene>
    <name evidence="2" type="ordered locus">Rmet_1105</name>
</gene>
<dbReference type="KEGG" id="rme:Rmet_1105"/>
<protein>
    <submittedName>
        <fullName evidence="2">Membrane protein</fullName>
    </submittedName>
</protein>
<reference evidence="3" key="1">
    <citation type="journal article" date="2010" name="PLoS ONE">
        <title>The complete genome sequence of Cupriavidus metallidurans strain CH34, a master survivalist in harsh and anthropogenic environments.</title>
        <authorList>
            <person name="Janssen P.J."/>
            <person name="Van Houdt R."/>
            <person name="Moors H."/>
            <person name="Monsieurs P."/>
            <person name="Morin N."/>
            <person name="Michaux A."/>
            <person name="Benotmane M.A."/>
            <person name="Leys N."/>
            <person name="Vallaeys T."/>
            <person name="Lapidus A."/>
            <person name="Monchy S."/>
            <person name="Medigue C."/>
            <person name="Taghavi S."/>
            <person name="McCorkle S."/>
            <person name="Dunn J."/>
            <person name="van der Lelie D."/>
            <person name="Mergeay M."/>
        </authorList>
    </citation>
    <scope>NUCLEOTIDE SEQUENCE [LARGE SCALE GENOMIC DNA]</scope>
    <source>
        <strain evidence="3">ATCC 43123 / DSM 2839 / NBRC 102507 / CH34</strain>
    </source>
</reference>
<sequence length="136" mass="14869">MSYPTYNPRSSFPTQIRNANHYHMRLCLLGLNGSRRIMKQRVSVGYRMAIGSRVIAAVVGGYAVAALCTGCLSLALVRWTDVARAEAVMTATLMSFLWFALAVIWVFAASTAWRAWVGLCVPGVLMAAGWLILRGA</sequence>
<feature type="transmembrane region" description="Helical" evidence="1">
    <location>
        <begin position="113"/>
        <end position="133"/>
    </location>
</feature>
<dbReference type="AlphaFoldDB" id="Q1LPD5"/>
<evidence type="ECO:0000313" key="2">
    <source>
        <dbReference type="EMBL" id="ABF07991.1"/>
    </source>
</evidence>
<dbReference type="eggNOG" id="ENOG5033AQ3">
    <property type="taxonomic scope" value="Bacteria"/>
</dbReference>
<dbReference type="STRING" id="266264.Rmet_1105"/>
<dbReference type="InterPro" id="IPR022109">
    <property type="entry name" value="DUF3649"/>
</dbReference>
<dbReference type="EMBL" id="CP000352">
    <property type="protein sequence ID" value="ABF07991.1"/>
    <property type="molecule type" value="Genomic_DNA"/>
</dbReference>
<evidence type="ECO:0000313" key="3">
    <source>
        <dbReference type="Proteomes" id="UP000002429"/>
    </source>
</evidence>
<accession>Q1LPD5</accession>
<dbReference type="Proteomes" id="UP000002429">
    <property type="component" value="Chromosome"/>
</dbReference>
<keyword evidence="1" id="KW-0812">Transmembrane</keyword>
<keyword evidence="1" id="KW-0472">Membrane</keyword>
<dbReference type="Pfam" id="PF12365">
    <property type="entry name" value="DUF3649"/>
    <property type="match status" value="1"/>
</dbReference>
<feature type="transmembrane region" description="Helical" evidence="1">
    <location>
        <begin position="88"/>
        <end position="107"/>
    </location>
</feature>
<dbReference type="HOGENOM" id="CLU_1873723_0_0_4"/>
<evidence type="ECO:0000256" key="1">
    <source>
        <dbReference type="SAM" id="Phobius"/>
    </source>
</evidence>
<keyword evidence="3" id="KW-1185">Reference proteome</keyword>
<organism evidence="2 3">
    <name type="scientific">Cupriavidus metallidurans (strain ATCC 43123 / DSM 2839 / NBRC 102507 / CH34)</name>
    <name type="common">Ralstonia metallidurans</name>
    <dbReference type="NCBI Taxonomy" id="266264"/>
    <lineage>
        <taxon>Bacteria</taxon>
        <taxon>Pseudomonadati</taxon>
        <taxon>Pseudomonadota</taxon>
        <taxon>Betaproteobacteria</taxon>
        <taxon>Burkholderiales</taxon>
        <taxon>Burkholderiaceae</taxon>
        <taxon>Cupriavidus</taxon>
    </lineage>
</organism>
<name>Q1LPD5_CUPMC</name>
<keyword evidence="1" id="KW-1133">Transmembrane helix</keyword>